<feature type="region of interest" description="Disordered" evidence="1">
    <location>
        <begin position="100"/>
        <end position="120"/>
    </location>
</feature>
<keyword evidence="3" id="KW-1185">Reference proteome</keyword>
<reference evidence="2 3" key="1">
    <citation type="submission" date="2018-11" db="EMBL/GenBank/DDBJ databases">
        <authorList>
            <consortium name="Pathogen Informatics"/>
        </authorList>
    </citation>
    <scope>NUCLEOTIDE SEQUENCE [LARGE SCALE GENOMIC DNA]</scope>
</reference>
<evidence type="ECO:0000256" key="1">
    <source>
        <dbReference type="SAM" id="MobiDB-lite"/>
    </source>
</evidence>
<evidence type="ECO:0000313" key="2">
    <source>
        <dbReference type="EMBL" id="VDN09142.1"/>
    </source>
</evidence>
<dbReference type="Proteomes" id="UP000281553">
    <property type="component" value="Unassembled WGS sequence"/>
</dbReference>
<organism evidence="2 3">
    <name type="scientific">Dibothriocephalus latus</name>
    <name type="common">Fish tapeworm</name>
    <name type="synonym">Diphyllobothrium latum</name>
    <dbReference type="NCBI Taxonomy" id="60516"/>
    <lineage>
        <taxon>Eukaryota</taxon>
        <taxon>Metazoa</taxon>
        <taxon>Spiralia</taxon>
        <taxon>Lophotrochozoa</taxon>
        <taxon>Platyhelminthes</taxon>
        <taxon>Cestoda</taxon>
        <taxon>Eucestoda</taxon>
        <taxon>Diphyllobothriidea</taxon>
        <taxon>Diphyllobothriidae</taxon>
        <taxon>Dibothriocephalus</taxon>
    </lineage>
</organism>
<protein>
    <submittedName>
        <fullName evidence="2">Uncharacterized protein</fullName>
    </submittedName>
</protein>
<dbReference type="EMBL" id="UYRU01046486">
    <property type="protein sequence ID" value="VDN09142.1"/>
    <property type="molecule type" value="Genomic_DNA"/>
</dbReference>
<dbReference type="OrthoDB" id="5837785at2759"/>
<dbReference type="AlphaFoldDB" id="A0A3P7NLC4"/>
<feature type="compositionally biased region" description="Low complexity" evidence="1">
    <location>
        <begin position="111"/>
        <end position="120"/>
    </location>
</feature>
<evidence type="ECO:0000313" key="3">
    <source>
        <dbReference type="Proteomes" id="UP000281553"/>
    </source>
</evidence>
<gene>
    <name evidence="2" type="ORF">DILT_LOCUS4973</name>
</gene>
<sequence length="261" mass="27740">MIDGDLSEHPIDGVCLETATRLFIAYIGIEMCLVFHWHLLTPQDYSQNQLVLLWNTKTDSQTSLSSRSTADSETVRLCAPKNPIGPAREIRPAPGQTFCKTGNSTAVAPPSSSSSTSSSSSDQVKCLILNALQARSQSSGEEIRAIGFTDPRASCKSLQGHWLGGNGDNPTATAPLSAPHSQRAYSTGAKSDFVNPPPSSSATSMMIVNPPLSLQSPPATQRIMPTPNNFSSLASTRKLSLAASWKHMARAVRVMATALGS</sequence>
<accession>A0A3P7NLC4</accession>
<proteinExistence type="predicted"/>
<name>A0A3P7NLC4_DIBLA</name>